<dbReference type="Proteomes" id="UP001433268">
    <property type="component" value="Unassembled WGS sequence"/>
</dbReference>
<reference evidence="2 3" key="1">
    <citation type="submission" date="2023-01" db="EMBL/GenBank/DDBJ databases">
        <title>Analysis of 21 Apiospora genomes using comparative genomics revels a genus with tremendous synthesis potential of carbohydrate active enzymes and secondary metabolites.</title>
        <authorList>
            <person name="Sorensen T."/>
        </authorList>
    </citation>
    <scope>NUCLEOTIDE SEQUENCE [LARGE SCALE GENOMIC DNA]</scope>
    <source>
        <strain evidence="2 3">CBS 114990</strain>
    </source>
</reference>
<dbReference type="GeneID" id="92052391"/>
<accession>A0ABR1UVJ7</accession>
<evidence type="ECO:0000313" key="3">
    <source>
        <dbReference type="Proteomes" id="UP001433268"/>
    </source>
</evidence>
<keyword evidence="3" id="KW-1185">Reference proteome</keyword>
<evidence type="ECO:0000313" key="2">
    <source>
        <dbReference type="EMBL" id="KAK8062920.1"/>
    </source>
</evidence>
<evidence type="ECO:0000256" key="1">
    <source>
        <dbReference type="SAM" id="MobiDB-lite"/>
    </source>
</evidence>
<protein>
    <submittedName>
        <fullName evidence="2">Uncharacterized protein</fullName>
    </submittedName>
</protein>
<proteinExistence type="predicted"/>
<feature type="compositionally biased region" description="Low complexity" evidence="1">
    <location>
        <begin position="1"/>
        <end position="15"/>
    </location>
</feature>
<organism evidence="2 3">
    <name type="scientific">Apiospora hydei</name>
    <dbReference type="NCBI Taxonomy" id="1337664"/>
    <lineage>
        <taxon>Eukaryota</taxon>
        <taxon>Fungi</taxon>
        <taxon>Dikarya</taxon>
        <taxon>Ascomycota</taxon>
        <taxon>Pezizomycotina</taxon>
        <taxon>Sordariomycetes</taxon>
        <taxon>Xylariomycetidae</taxon>
        <taxon>Amphisphaeriales</taxon>
        <taxon>Apiosporaceae</taxon>
        <taxon>Apiospora</taxon>
    </lineage>
</organism>
<name>A0ABR1UVJ7_9PEZI</name>
<dbReference type="RefSeq" id="XP_066661519.1">
    <property type="nucleotide sequence ID" value="XM_066819331.1"/>
</dbReference>
<gene>
    <name evidence="2" type="ORF">PG997_015017</name>
</gene>
<comment type="caution">
    <text evidence="2">The sequence shown here is derived from an EMBL/GenBank/DDBJ whole genome shotgun (WGS) entry which is preliminary data.</text>
</comment>
<feature type="region of interest" description="Disordered" evidence="1">
    <location>
        <begin position="1"/>
        <end position="20"/>
    </location>
</feature>
<dbReference type="EMBL" id="JAQQWN010000010">
    <property type="protein sequence ID" value="KAK8062920.1"/>
    <property type="molecule type" value="Genomic_DNA"/>
</dbReference>
<sequence length="181" mass="19577">MSSGLNSSNSSSAVGSPPPQSVSELLVWCRMLLVSTTRSATYFPTALSASDCAAIHAGSHQVERGAGRPWSCGAGGVRGRGLAGRVKPSRVGSRSSRYDARFWVLENPHQHTGRNRRTASRRVCAGGVMWSPPDGLSGGRTREIHAWRLRIRGPKACCNLRRRAVSRKRLRWCLDSAPLAG</sequence>